<organism evidence="7 8">
    <name type="scientific">Planococcus plakortidis</name>
    <dbReference type="NCBI Taxonomy" id="1038856"/>
    <lineage>
        <taxon>Bacteria</taxon>
        <taxon>Bacillati</taxon>
        <taxon>Bacillota</taxon>
        <taxon>Bacilli</taxon>
        <taxon>Bacillales</taxon>
        <taxon>Caryophanaceae</taxon>
        <taxon>Planococcus</taxon>
    </lineage>
</organism>
<evidence type="ECO:0000256" key="3">
    <source>
        <dbReference type="ARBA" id="ARBA00023136"/>
    </source>
</evidence>
<keyword evidence="4" id="KW-0812">Transmembrane</keyword>
<feature type="transmembrane region" description="Helical" evidence="4">
    <location>
        <begin position="9"/>
        <end position="29"/>
    </location>
</feature>
<dbReference type="GO" id="GO:0005886">
    <property type="term" value="C:plasma membrane"/>
    <property type="evidence" value="ECO:0007669"/>
    <property type="project" value="UniProtKB-SubCell"/>
</dbReference>
<name>A0A1C7EAL1_9BACL</name>
<protein>
    <recommendedName>
        <fullName evidence="9">Diguanylate cyclase</fullName>
    </recommendedName>
</protein>
<dbReference type="RefSeq" id="WP_068871001.1">
    <property type="nucleotide sequence ID" value="NZ_CP016539.2"/>
</dbReference>
<dbReference type="GO" id="GO:0007165">
    <property type="term" value="P:signal transduction"/>
    <property type="evidence" value="ECO:0007669"/>
    <property type="project" value="InterPro"/>
</dbReference>
<dbReference type="Gene3D" id="6.10.340.10">
    <property type="match status" value="1"/>
</dbReference>
<evidence type="ECO:0000256" key="1">
    <source>
        <dbReference type="ARBA" id="ARBA00004236"/>
    </source>
</evidence>
<evidence type="ECO:0008006" key="9">
    <source>
        <dbReference type="Google" id="ProtNLM"/>
    </source>
</evidence>
<evidence type="ECO:0000313" key="7">
    <source>
        <dbReference type="EMBL" id="ANU20725.1"/>
    </source>
</evidence>
<dbReference type="CDD" id="cd12914">
    <property type="entry name" value="PDC1_DGC_like"/>
    <property type="match status" value="1"/>
</dbReference>
<dbReference type="SMART" id="SM00267">
    <property type="entry name" value="GGDEF"/>
    <property type="match status" value="1"/>
</dbReference>
<keyword evidence="2" id="KW-1003">Cell membrane</keyword>
<dbReference type="CDD" id="cd01949">
    <property type="entry name" value="GGDEF"/>
    <property type="match status" value="1"/>
</dbReference>
<evidence type="ECO:0000259" key="5">
    <source>
        <dbReference type="PROSITE" id="PS50885"/>
    </source>
</evidence>
<dbReference type="AlphaFoldDB" id="A0A1C7EAL1"/>
<dbReference type="SUPFAM" id="SSF55073">
    <property type="entry name" value="Nucleotide cyclase"/>
    <property type="match status" value="1"/>
</dbReference>
<dbReference type="NCBIfam" id="TIGR00254">
    <property type="entry name" value="GGDEF"/>
    <property type="match status" value="1"/>
</dbReference>
<dbReference type="Gene3D" id="3.30.450.20">
    <property type="entry name" value="PAS domain"/>
    <property type="match status" value="1"/>
</dbReference>
<keyword evidence="3 4" id="KW-0472">Membrane</keyword>
<dbReference type="PROSITE" id="PS50885">
    <property type="entry name" value="HAMP"/>
    <property type="match status" value="1"/>
</dbReference>
<dbReference type="InterPro" id="IPR052163">
    <property type="entry name" value="DGC-Regulatory_Protein"/>
</dbReference>
<feature type="transmembrane region" description="Helical" evidence="4">
    <location>
        <begin position="296"/>
        <end position="316"/>
    </location>
</feature>
<evidence type="ECO:0000256" key="4">
    <source>
        <dbReference type="SAM" id="Phobius"/>
    </source>
</evidence>
<dbReference type="OrthoDB" id="9759607at2"/>
<comment type="subcellular location">
    <subcellularLocation>
        <location evidence="1">Cell membrane</location>
    </subcellularLocation>
</comment>
<keyword evidence="4" id="KW-1133">Transmembrane helix</keyword>
<dbReference type="InterPro" id="IPR000160">
    <property type="entry name" value="GGDEF_dom"/>
</dbReference>
<dbReference type="PANTHER" id="PTHR46663:SF2">
    <property type="entry name" value="GGDEF DOMAIN-CONTAINING PROTEIN"/>
    <property type="match status" value="1"/>
</dbReference>
<dbReference type="EMBL" id="CP016539">
    <property type="protein sequence ID" value="ANU20725.1"/>
    <property type="molecule type" value="Genomic_DNA"/>
</dbReference>
<gene>
    <name evidence="7" type="ORF">BBI15_11130</name>
</gene>
<dbReference type="KEGG" id="ppla:BBI15_11130"/>
<proteinExistence type="predicted"/>
<dbReference type="InterPro" id="IPR043128">
    <property type="entry name" value="Rev_trsase/Diguanyl_cyclase"/>
</dbReference>
<keyword evidence="8" id="KW-1185">Reference proteome</keyword>
<dbReference type="Proteomes" id="UP000092650">
    <property type="component" value="Chromosome"/>
</dbReference>
<dbReference type="PROSITE" id="PS50887">
    <property type="entry name" value="GGDEF"/>
    <property type="match status" value="1"/>
</dbReference>
<dbReference type="Pfam" id="PF00990">
    <property type="entry name" value="GGDEF"/>
    <property type="match status" value="1"/>
</dbReference>
<evidence type="ECO:0000313" key="8">
    <source>
        <dbReference type="Proteomes" id="UP000092650"/>
    </source>
</evidence>
<feature type="domain" description="HAMP" evidence="5">
    <location>
        <begin position="317"/>
        <end position="369"/>
    </location>
</feature>
<dbReference type="STRING" id="1038856.BBI15_11130"/>
<dbReference type="PANTHER" id="PTHR46663">
    <property type="entry name" value="DIGUANYLATE CYCLASE DGCT-RELATED"/>
    <property type="match status" value="1"/>
</dbReference>
<evidence type="ECO:0000259" key="6">
    <source>
        <dbReference type="PROSITE" id="PS50887"/>
    </source>
</evidence>
<dbReference type="Gene3D" id="3.30.70.270">
    <property type="match status" value="1"/>
</dbReference>
<feature type="domain" description="GGDEF" evidence="6">
    <location>
        <begin position="408"/>
        <end position="542"/>
    </location>
</feature>
<dbReference type="InterPro" id="IPR029787">
    <property type="entry name" value="Nucleotide_cyclase"/>
</dbReference>
<sequence>MKSLSLRNYWGLIFAIFILLFAAVLSMLVSEVSTNRLEEERGNALSSAAFQMKDRLDQYMWGRYSEIKTFGEIEELALDTPIEEKRAKIEMLQDQVPAFSWIGITDSAGTVTASTNELLEGMDLSERPVYSMARKTDYVGDVHEALLLADLLPSPGGHELEFVDISVPVFYSDGSFGGVVAAHLSWDWAQEVMEFVLRPLNRSENELEVFVLSPGDHRVILGPEEFLGQPLPVDSYTLSQGKRAGWALEQWPDGNSYLTGFTGGRTNWQYPGLEWTVLVRQPEETAFAAARDLSRIIMTSGLASAVLFAFAGWLVAGRISRPLNEISRKAKAFRKGEHLALPKNTGVREIEDLSNSLESLVRTLGTTESDLERMQDLAQRDPLTGLPNRIALEEAADRMMKQARTAGGKLAFFYLDLDGFKKANDTLGHLAGDHVLQKVAGRLKAELPEGAFISRIGGDEFVLLFPCDGMGQMPTRQLAQRLIDQLSKPITVEAGRVQLGCSIGIAIYPDNAEHLYTLLSYADAALYVSKENGKSRTTFYGDIASE</sequence>
<evidence type="ECO:0000256" key="2">
    <source>
        <dbReference type="ARBA" id="ARBA00022475"/>
    </source>
</evidence>
<accession>A0A1C7EAL1</accession>
<dbReference type="InterPro" id="IPR003660">
    <property type="entry name" value="HAMP_dom"/>
</dbReference>
<reference evidence="7" key="1">
    <citation type="submission" date="2016-10" db="EMBL/GenBank/DDBJ databases">
        <authorList>
            <person name="See-Too W.S."/>
        </authorList>
    </citation>
    <scope>NUCLEOTIDE SEQUENCE [LARGE SCALE GENOMIC DNA]</scope>
    <source>
        <strain evidence="7">DSM 23997</strain>
    </source>
</reference>